<protein>
    <recommendedName>
        <fullName evidence="8">Rubredoxin-like domain-containing protein</fullName>
    </recommendedName>
</protein>
<keyword evidence="4" id="KW-0408">Iron</keyword>
<dbReference type="InterPro" id="IPR050526">
    <property type="entry name" value="Rubredoxin_ET"/>
</dbReference>
<evidence type="ECO:0000256" key="7">
    <source>
        <dbReference type="SAM" id="SignalP"/>
    </source>
</evidence>
<dbReference type="EMBL" id="HBIU01015748">
    <property type="protein sequence ID" value="CAE0628657.1"/>
    <property type="molecule type" value="Transcribed_RNA"/>
</dbReference>
<dbReference type="Pfam" id="PF00301">
    <property type="entry name" value="Rubredoxin"/>
    <property type="match status" value="1"/>
</dbReference>
<keyword evidence="3" id="KW-0249">Electron transport</keyword>
<keyword evidence="6" id="KW-1133">Transmembrane helix</keyword>
<name>A0A6S9ELN9_HETAK</name>
<dbReference type="SUPFAM" id="SSF57802">
    <property type="entry name" value="Rubredoxin-like"/>
    <property type="match status" value="1"/>
</dbReference>
<evidence type="ECO:0000313" key="9">
    <source>
        <dbReference type="EMBL" id="CAE0628657.1"/>
    </source>
</evidence>
<evidence type="ECO:0000256" key="3">
    <source>
        <dbReference type="ARBA" id="ARBA00022982"/>
    </source>
</evidence>
<keyword evidence="7" id="KW-0732">Signal</keyword>
<organism evidence="9">
    <name type="scientific">Heterosigma akashiwo</name>
    <name type="common">Chromophytic alga</name>
    <name type="synonym">Heterosigma carterae</name>
    <dbReference type="NCBI Taxonomy" id="2829"/>
    <lineage>
        <taxon>Eukaryota</taxon>
        <taxon>Sar</taxon>
        <taxon>Stramenopiles</taxon>
        <taxon>Ochrophyta</taxon>
        <taxon>Raphidophyceae</taxon>
        <taxon>Chattonellales</taxon>
        <taxon>Chattonellaceae</taxon>
        <taxon>Heterosigma</taxon>
    </lineage>
</organism>
<evidence type="ECO:0000256" key="5">
    <source>
        <dbReference type="SAM" id="MobiDB-lite"/>
    </source>
</evidence>
<dbReference type="PROSITE" id="PS50903">
    <property type="entry name" value="RUBREDOXIN_LIKE"/>
    <property type="match status" value="1"/>
</dbReference>
<dbReference type="GO" id="GO:0043448">
    <property type="term" value="P:alkane catabolic process"/>
    <property type="evidence" value="ECO:0007669"/>
    <property type="project" value="TreeGrafter"/>
</dbReference>
<evidence type="ECO:0000256" key="4">
    <source>
        <dbReference type="ARBA" id="ARBA00023004"/>
    </source>
</evidence>
<proteinExistence type="predicted"/>
<evidence type="ECO:0000259" key="8">
    <source>
        <dbReference type="PROSITE" id="PS50903"/>
    </source>
</evidence>
<dbReference type="InterPro" id="IPR024934">
    <property type="entry name" value="Rubredoxin-like_dom"/>
</dbReference>
<sequence length="206" mass="22419">MKGFACLVVLAILCAAEAFTSSNGAFSSPFRGSNAKDIRLQSTISPKVFKTSQMMAADEAGEIPAKASAEEVTLEEEAPVELTEQQRKEAEKQAEIQRLRDAEKFITKMTGEFQCSQCNYVYKPDEGERNILPGTSFADLPTGYQCPECGAPKSFFDALTVTIAGFEDNQGYGFGTNSMTGDQKNTLIFGGLAFFFALFLSGYLLD</sequence>
<evidence type="ECO:0000256" key="1">
    <source>
        <dbReference type="ARBA" id="ARBA00022448"/>
    </source>
</evidence>
<dbReference type="Gene3D" id="2.20.28.10">
    <property type="match status" value="1"/>
</dbReference>
<dbReference type="PANTHER" id="PTHR47627:SF1">
    <property type="entry name" value="RUBREDOXIN-1-RELATED"/>
    <property type="match status" value="1"/>
</dbReference>
<dbReference type="GO" id="GO:0005506">
    <property type="term" value="F:iron ion binding"/>
    <property type="evidence" value="ECO:0007669"/>
    <property type="project" value="InterPro"/>
</dbReference>
<reference evidence="9" key="1">
    <citation type="submission" date="2021-01" db="EMBL/GenBank/DDBJ databases">
        <authorList>
            <person name="Corre E."/>
            <person name="Pelletier E."/>
            <person name="Niang G."/>
            <person name="Scheremetjew M."/>
            <person name="Finn R."/>
            <person name="Kale V."/>
            <person name="Holt S."/>
            <person name="Cochrane G."/>
            <person name="Meng A."/>
            <person name="Brown T."/>
            <person name="Cohen L."/>
        </authorList>
    </citation>
    <scope>NUCLEOTIDE SEQUENCE</scope>
    <source>
        <strain evidence="9">CCMP3107</strain>
    </source>
</reference>
<dbReference type="InterPro" id="IPR024935">
    <property type="entry name" value="Rubredoxin_dom"/>
</dbReference>
<dbReference type="PANTHER" id="PTHR47627">
    <property type="entry name" value="RUBREDOXIN"/>
    <property type="match status" value="1"/>
</dbReference>
<dbReference type="GO" id="GO:0009055">
    <property type="term" value="F:electron transfer activity"/>
    <property type="evidence" value="ECO:0007669"/>
    <property type="project" value="TreeGrafter"/>
</dbReference>
<keyword evidence="6" id="KW-0472">Membrane</keyword>
<keyword evidence="6" id="KW-0812">Transmembrane</keyword>
<keyword evidence="1" id="KW-0813">Transport</keyword>
<dbReference type="CDD" id="cd00730">
    <property type="entry name" value="rubredoxin"/>
    <property type="match status" value="1"/>
</dbReference>
<feature type="transmembrane region" description="Helical" evidence="6">
    <location>
        <begin position="187"/>
        <end position="205"/>
    </location>
</feature>
<evidence type="ECO:0000256" key="2">
    <source>
        <dbReference type="ARBA" id="ARBA00022723"/>
    </source>
</evidence>
<feature type="signal peptide" evidence="7">
    <location>
        <begin position="1"/>
        <end position="18"/>
    </location>
</feature>
<keyword evidence="2" id="KW-0479">Metal-binding</keyword>
<dbReference type="AlphaFoldDB" id="A0A6S9ELN9"/>
<gene>
    <name evidence="9" type="ORF">HAKA00212_LOCUS7339</name>
</gene>
<feature type="domain" description="Rubredoxin-like" evidence="8">
    <location>
        <begin position="110"/>
        <end position="159"/>
    </location>
</feature>
<feature type="region of interest" description="Disordered" evidence="5">
    <location>
        <begin position="70"/>
        <end position="89"/>
    </location>
</feature>
<feature type="chain" id="PRO_5030159549" description="Rubredoxin-like domain-containing protein" evidence="7">
    <location>
        <begin position="19"/>
        <end position="206"/>
    </location>
</feature>
<dbReference type="PRINTS" id="PR00163">
    <property type="entry name" value="RUBREDOXIN"/>
</dbReference>
<accession>A0A6S9ELN9</accession>
<evidence type="ECO:0000256" key="6">
    <source>
        <dbReference type="SAM" id="Phobius"/>
    </source>
</evidence>